<dbReference type="GO" id="GO:0005737">
    <property type="term" value="C:cytoplasm"/>
    <property type="evidence" value="ECO:0007669"/>
    <property type="project" value="TreeGrafter"/>
</dbReference>
<dbReference type="InterPro" id="IPR003462">
    <property type="entry name" value="ODC_Mu_crystall"/>
</dbReference>
<protein>
    <recommendedName>
        <fullName evidence="3">Ornithine cyclodeaminase</fullName>
    </recommendedName>
</protein>
<dbReference type="Gene3D" id="3.40.50.720">
    <property type="entry name" value="NAD(P)-binding Rossmann-like Domain"/>
    <property type="match status" value="1"/>
</dbReference>
<accession>A0A0B7MM08</accession>
<dbReference type="Pfam" id="PF02423">
    <property type="entry name" value="OCD_Mu_crystall"/>
    <property type="match status" value="1"/>
</dbReference>
<dbReference type="InterPro" id="IPR036291">
    <property type="entry name" value="NAD(P)-bd_dom_sf"/>
</dbReference>
<organism evidence="1 2">
    <name type="scientific">Syntrophaceticus schinkii</name>
    <dbReference type="NCBI Taxonomy" id="499207"/>
    <lineage>
        <taxon>Bacteria</taxon>
        <taxon>Bacillati</taxon>
        <taxon>Bacillota</taxon>
        <taxon>Clostridia</taxon>
        <taxon>Thermoanaerobacterales</taxon>
        <taxon>Thermoanaerobacterales Family III. Incertae Sedis</taxon>
        <taxon>Syntrophaceticus</taxon>
    </lineage>
</organism>
<gene>
    <name evidence="1" type="ORF">SSCH_340007</name>
</gene>
<dbReference type="Gene3D" id="3.30.1780.10">
    <property type="entry name" value="ornithine cyclodeaminase, domain 1"/>
    <property type="match status" value="1"/>
</dbReference>
<dbReference type="EMBL" id="CDRZ01000230">
    <property type="protein sequence ID" value="CEO89011.1"/>
    <property type="molecule type" value="Genomic_DNA"/>
</dbReference>
<reference evidence="2" key="1">
    <citation type="submission" date="2015-01" db="EMBL/GenBank/DDBJ databases">
        <authorList>
            <person name="Manzoor Shahid"/>
            <person name="Zubair Saima"/>
        </authorList>
    </citation>
    <scope>NUCLEOTIDE SEQUENCE [LARGE SCALE GENOMIC DNA]</scope>
    <source>
        <strain evidence="2">Sp3</strain>
    </source>
</reference>
<evidence type="ECO:0000313" key="2">
    <source>
        <dbReference type="Proteomes" id="UP000046155"/>
    </source>
</evidence>
<evidence type="ECO:0008006" key="3">
    <source>
        <dbReference type="Google" id="ProtNLM"/>
    </source>
</evidence>
<name>A0A0B7MM08_9FIRM</name>
<proteinExistence type="predicted"/>
<evidence type="ECO:0000313" key="1">
    <source>
        <dbReference type="EMBL" id="CEO89011.1"/>
    </source>
</evidence>
<dbReference type="PIRSF" id="PIRSF001439">
    <property type="entry name" value="CryM"/>
    <property type="match status" value="1"/>
</dbReference>
<dbReference type="SUPFAM" id="SSF51735">
    <property type="entry name" value="NAD(P)-binding Rossmann-fold domains"/>
    <property type="match status" value="1"/>
</dbReference>
<dbReference type="PANTHER" id="PTHR13812">
    <property type="entry name" value="KETIMINE REDUCTASE MU-CRYSTALLIN"/>
    <property type="match status" value="1"/>
</dbReference>
<sequence>MLKTMEKDREWVSSKINIGKELWYLTLDEVLATKLSEKDILNLTNNALIAHGKKDYEMPAKVGVHPFKEVFYHAMPAYVPSELACGMKWVECYPNNPSKFNLPQTTGLIVLNDILSGCPIAIMDGTWITAMRTPAVTVLAAGALHPDAETFGMFGCGVQGIEHCKFIVHTLKNLKKIYVNDINPETMDNLIKEVQPKIDVEIIKCEDPEEVAKKCEVLSSATIIIQETLSAVKYDWVSKGQTILPCDLNTFWDPVIPQKADKYIVDSIDEHEMFASMGYFPDGLPEITCETGEVLAGLKAGRESKDELIVCSNIGMSVCDVVVAREVLDRALENNIGRKLPL</sequence>
<dbReference type="InterPro" id="IPR023401">
    <property type="entry name" value="ODC_N"/>
</dbReference>
<dbReference type="AlphaFoldDB" id="A0A0B7MM08"/>
<keyword evidence="2" id="KW-1185">Reference proteome</keyword>
<dbReference type="Proteomes" id="UP000046155">
    <property type="component" value="Unassembled WGS sequence"/>
</dbReference>
<dbReference type="PANTHER" id="PTHR13812:SF19">
    <property type="entry name" value="KETIMINE REDUCTASE MU-CRYSTALLIN"/>
    <property type="match status" value="1"/>
</dbReference>